<reference evidence="2 3" key="1">
    <citation type="submission" date="2020-07" db="EMBL/GenBank/DDBJ databases">
        <title>Definition of the novel symbiovar canariense within Mesorhizobium novociceri, a new species of genus Mesorhizobium nodulating Cicer canariense in the Caldera de Taburiente National Park (La Palma, Canary Islands).</title>
        <authorList>
            <person name="Leon-Barrios M."/>
            <person name="Perez-Yepez J."/>
            <person name="Flores-Felix J.D."/>
            <person name="Ramirez-Baena M.H."/>
            <person name="Pulido-Suarez L."/>
            <person name="Igual J.M."/>
            <person name="Velazquez E."/>
            <person name="Peix A."/>
        </authorList>
    </citation>
    <scope>NUCLEOTIDE SEQUENCE [LARGE SCALE GENOMIC DNA]</scope>
    <source>
        <strain evidence="2 3">CCANP35</strain>
    </source>
</reference>
<dbReference type="RefSeq" id="WP_181058328.1">
    <property type="nucleotide sequence ID" value="NZ_JACDTY010000006.1"/>
</dbReference>
<protein>
    <submittedName>
        <fullName evidence="2">Uncharacterized protein</fullName>
    </submittedName>
</protein>
<feature type="compositionally biased region" description="Basic and acidic residues" evidence="1">
    <location>
        <begin position="44"/>
        <end position="56"/>
    </location>
</feature>
<comment type="caution">
    <text evidence="2">The sequence shown here is derived from an EMBL/GenBank/DDBJ whole genome shotgun (WGS) entry which is preliminary data.</text>
</comment>
<evidence type="ECO:0000313" key="3">
    <source>
        <dbReference type="Proteomes" id="UP000558284"/>
    </source>
</evidence>
<organism evidence="2 3">
    <name type="scientific">Mesorhizobium neociceri</name>
    <dbReference type="NCBI Taxonomy" id="1307853"/>
    <lineage>
        <taxon>Bacteria</taxon>
        <taxon>Pseudomonadati</taxon>
        <taxon>Pseudomonadota</taxon>
        <taxon>Alphaproteobacteria</taxon>
        <taxon>Hyphomicrobiales</taxon>
        <taxon>Phyllobacteriaceae</taxon>
        <taxon>Mesorhizobium</taxon>
    </lineage>
</organism>
<evidence type="ECO:0000313" key="2">
    <source>
        <dbReference type="EMBL" id="MBA1141437.1"/>
    </source>
</evidence>
<dbReference type="AlphaFoldDB" id="A0A838B5S6"/>
<sequence length="63" mass="6903">MAAREKSIATGSADDQATPPVPVFPSTRPEDVFGSLPNRGKPKTLKDMEKGILAEARRRHTRD</sequence>
<evidence type="ECO:0000256" key="1">
    <source>
        <dbReference type="SAM" id="MobiDB-lite"/>
    </source>
</evidence>
<dbReference type="Proteomes" id="UP000558284">
    <property type="component" value="Unassembled WGS sequence"/>
</dbReference>
<accession>A0A838B5S6</accession>
<keyword evidence="3" id="KW-1185">Reference proteome</keyword>
<name>A0A838B5S6_9HYPH</name>
<gene>
    <name evidence="2" type="ORF">H0241_14395</name>
</gene>
<feature type="region of interest" description="Disordered" evidence="1">
    <location>
        <begin position="1"/>
        <end position="63"/>
    </location>
</feature>
<dbReference type="EMBL" id="JACDTY010000006">
    <property type="protein sequence ID" value="MBA1141437.1"/>
    <property type="molecule type" value="Genomic_DNA"/>
</dbReference>
<proteinExistence type="predicted"/>